<dbReference type="AlphaFoldDB" id="S3CNY1"/>
<gene>
    <name evidence="2" type="ORF">GLAREA_04221</name>
</gene>
<feature type="compositionally biased region" description="Basic residues" evidence="1">
    <location>
        <begin position="16"/>
        <end position="25"/>
    </location>
</feature>
<dbReference type="InterPro" id="IPR053175">
    <property type="entry name" value="DHMBA_Reg_Transcription_Factor"/>
</dbReference>
<sequence>MIFRDELKSVLEKSRKYGCNKKSSPHRLSSERQTPVPKPPIPTPLTTPPETQATSFFFHHFVPSRSAFSSGSFGYLDTLFQQEKMDGAVADAIAAVGYVGLSYFWNDPGLLDVATRKHGAALRGIRARIGDCEGARRDQTFVGVRILGAYETNSLASDASMEAWMNHTFGASALMKFRGVERLEDPLGREIFIQHRAQIVANCLQRNVPVPLYISEWNAALDEPPVDAAATQVCQLYVKYINLISSDAVTSAELHALDAECVVWERTCPPEFRYQTVTLSQPCEEVFQNHYDVYPTLLIAVIWNHHRTLRLLIHRRLLTIPTSTIPSCHHTHTLTAAICASVPPFLHSTPATPLRTCNITNLLWPLYHAGLEDVSAEQQAWIRGRMRWIADVLARRQGTPLVSHLRTKVGGGCGLERWVGEVEGVRWWG</sequence>
<proteinExistence type="predicted"/>
<keyword evidence="3" id="KW-1185">Reference proteome</keyword>
<protein>
    <submittedName>
        <fullName evidence="2">Uncharacterized protein</fullName>
    </submittedName>
</protein>
<feature type="region of interest" description="Disordered" evidence="1">
    <location>
        <begin position="16"/>
        <end position="49"/>
    </location>
</feature>
<feature type="compositionally biased region" description="Pro residues" evidence="1">
    <location>
        <begin position="36"/>
        <end position="47"/>
    </location>
</feature>
<dbReference type="PANTHER" id="PTHR38791:SF5">
    <property type="entry name" value="TRANSCRIPTION FACTOR DBAG-RELATED"/>
    <property type="match status" value="1"/>
</dbReference>
<dbReference type="KEGG" id="glz:GLAREA_04221"/>
<organism evidence="2 3">
    <name type="scientific">Glarea lozoyensis (strain ATCC 20868 / MF5171)</name>
    <dbReference type="NCBI Taxonomy" id="1116229"/>
    <lineage>
        <taxon>Eukaryota</taxon>
        <taxon>Fungi</taxon>
        <taxon>Dikarya</taxon>
        <taxon>Ascomycota</taxon>
        <taxon>Pezizomycotina</taxon>
        <taxon>Leotiomycetes</taxon>
        <taxon>Helotiales</taxon>
        <taxon>Helotiaceae</taxon>
        <taxon>Glarea</taxon>
    </lineage>
</organism>
<dbReference type="RefSeq" id="XP_008084789.1">
    <property type="nucleotide sequence ID" value="XM_008086598.1"/>
</dbReference>
<accession>S3CNY1</accession>
<reference evidence="2 3" key="1">
    <citation type="journal article" date="2013" name="BMC Genomics">
        <title>Genomics-driven discovery of the pneumocandin biosynthetic gene cluster in the fungus Glarea lozoyensis.</title>
        <authorList>
            <person name="Chen L."/>
            <person name="Yue Q."/>
            <person name="Zhang X."/>
            <person name="Xiang M."/>
            <person name="Wang C."/>
            <person name="Li S."/>
            <person name="Che Y."/>
            <person name="Ortiz-Lopez F.J."/>
            <person name="Bills G.F."/>
            <person name="Liu X."/>
            <person name="An Z."/>
        </authorList>
    </citation>
    <scope>NUCLEOTIDE SEQUENCE [LARGE SCALE GENOMIC DNA]</scope>
    <source>
        <strain evidence="3">ATCC 20868 / MF5171</strain>
    </source>
</reference>
<evidence type="ECO:0000256" key="1">
    <source>
        <dbReference type="SAM" id="MobiDB-lite"/>
    </source>
</evidence>
<dbReference type="GeneID" id="19463276"/>
<name>S3CNY1_GLAL2</name>
<dbReference type="OMA" id="EDQALHF"/>
<dbReference type="Proteomes" id="UP000016922">
    <property type="component" value="Unassembled WGS sequence"/>
</dbReference>
<dbReference type="EMBL" id="KE145369">
    <property type="protein sequence ID" value="EPE27430.1"/>
    <property type="molecule type" value="Genomic_DNA"/>
</dbReference>
<dbReference type="HOGENOM" id="CLU_013866_5_1_1"/>
<dbReference type="OrthoDB" id="4220372at2759"/>
<evidence type="ECO:0000313" key="3">
    <source>
        <dbReference type="Proteomes" id="UP000016922"/>
    </source>
</evidence>
<evidence type="ECO:0000313" key="2">
    <source>
        <dbReference type="EMBL" id="EPE27430.1"/>
    </source>
</evidence>
<dbReference type="PANTHER" id="PTHR38791">
    <property type="entry name" value="ZN(II)2CYS6 TRANSCRIPTION FACTOR (EUROFUNG)-RELATED-RELATED"/>
    <property type="match status" value="1"/>
</dbReference>